<feature type="region of interest" description="Disordered" evidence="1">
    <location>
        <begin position="45"/>
        <end position="78"/>
    </location>
</feature>
<sequence>MPVREAAKVGGSLLGNLSSLTTFGQFWTAFYEQAAQIRIPTYDDHSTVNEFPSDSEETSTSAQDQTNTSQDANPVFEPSIAHTDSSFMQGQAAFSSTPATTRAATTMDSFTTQGDDPSWVNSMQAPLSRLKSEIQNFSIDDSIISSVPETRSSSSYAQQTPASDHPDSTILPPSTAKSKGKEPELLKNVLRHNLYNHNQPSDEFTMKGVSPLKFKTKTPVPKKFNPYLSPDTDPSKWTGIVDLKDPASRTPKRFQSSKPSSSRKPRTPVADDSDDDSFDGLPKGMSPPVLMSPARPARPSTAGPHSAHKIGQSPAKQAASRMVKDLLREQGQNHLGTGRSYYGISDNILESSMSTVQSPPSLSRYHEAETSESLAGDSTLETMIRQVGLNVKPKLVPHNTPGSRIQRSRNSLGAPPSSSAQDSSEDSFPAIDRQGLFNPNYGDSEYQGNNYLSSDDDSDIDDEINNTAHPSAAFLMASQRRADDDDDSFGDSSRSSDSIDDDLSGLPGGPIHPFGVATVEDDGLDSDDDSFDYQGSEVQEETVFGVAPAQRLRNEQAAAAQQQGLRLMGEGLLDDTIGVQIVGGGIGVEETPTPAGWGSGGNLRGH</sequence>
<reference evidence="2" key="1">
    <citation type="submission" date="2022-06" db="EMBL/GenBank/DDBJ databases">
        <title>Genome Sequence of Candolleomyces eurysporus.</title>
        <authorList>
            <person name="Buettner E."/>
        </authorList>
    </citation>
    <scope>NUCLEOTIDE SEQUENCE</scope>
    <source>
        <strain evidence="2">VTCC 930004</strain>
    </source>
</reference>
<evidence type="ECO:0000313" key="2">
    <source>
        <dbReference type="EMBL" id="KAJ2926714.1"/>
    </source>
</evidence>
<organism evidence="2 3">
    <name type="scientific">Candolleomyces eurysporus</name>
    <dbReference type="NCBI Taxonomy" id="2828524"/>
    <lineage>
        <taxon>Eukaryota</taxon>
        <taxon>Fungi</taxon>
        <taxon>Dikarya</taxon>
        <taxon>Basidiomycota</taxon>
        <taxon>Agaricomycotina</taxon>
        <taxon>Agaricomycetes</taxon>
        <taxon>Agaricomycetidae</taxon>
        <taxon>Agaricales</taxon>
        <taxon>Agaricineae</taxon>
        <taxon>Psathyrellaceae</taxon>
        <taxon>Candolleomyces</taxon>
    </lineage>
</organism>
<evidence type="ECO:0000256" key="1">
    <source>
        <dbReference type="SAM" id="MobiDB-lite"/>
    </source>
</evidence>
<name>A0A9W8J5J3_9AGAR</name>
<dbReference type="OrthoDB" id="5573898at2759"/>
<feature type="region of interest" description="Disordered" evidence="1">
    <location>
        <begin position="391"/>
        <end position="465"/>
    </location>
</feature>
<feature type="compositionally biased region" description="Polar residues" evidence="1">
    <location>
        <begin position="400"/>
        <end position="411"/>
    </location>
</feature>
<feature type="region of interest" description="Disordered" evidence="1">
    <location>
        <begin position="480"/>
        <end position="527"/>
    </location>
</feature>
<gene>
    <name evidence="2" type="ORF">H1R20_g10366</name>
</gene>
<protein>
    <recommendedName>
        <fullName evidence="4">DASH complex subunit ASK1</fullName>
    </recommendedName>
</protein>
<dbReference type="EMBL" id="JANBPK010001048">
    <property type="protein sequence ID" value="KAJ2926714.1"/>
    <property type="molecule type" value="Genomic_DNA"/>
</dbReference>
<evidence type="ECO:0008006" key="4">
    <source>
        <dbReference type="Google" id="ProtNLM"/>
    </source>
</evidence>
<feature type="compositionally biased region" description="Acidic residues" evidence="1">
    <location>
        <begin position="454"/>
        <end position="464"/>
    </location>
</feature>
<proteinExistence type="predicted"/>
<feature type="compositionally biased region" description="Polar residues" evidence="1">
    <location>
        <begin position="147"/>
        <end position="162"/>
    </location>
</feature>
<feature type="region of interest" description="Disordered" evidence="1">
    <location>
        <begin position="354"/>
        <end position="379"/>
    </location>
</feature>
<evidence type="ECO:0000313" key="3">
    <source>
        <dbReference type="Proteomes" id="UP001140091"/>
    </source>
</evidence>
<dbReference type="Proteomes" id="UP001140091">
    <property type="component" value="Unassembled WGS sequence"/>
</dbReference>
<accession>A0A9W8J5J3</accession>
<dbReference type="AlphaFoldDB" id="A0A9W8J5J3"/>
<feature type="compositionally biased region" description="Polar residues" evidence="1">
    <location>
        <begin position="48"/>
        <end position="72"/>
    </location>
</feature>
<comment type="caution">
    <text evidence="2">The sequence shown here is derived from an EMBL/GenBank/DDBJ whole genome shotgun (WGS) entry which is preliminary data.</text>
</comment>
<feature type="region of interest" description="Disordered" evidence="1">
    <location>
        <begin position="147"/>
        <end position="182"/>
    </location>
</feature>
<feature type="non-terminal residue" evidence="2">
    <location>
        <position position="606"/>
    </location>
</feature>
<feature type="region of interest" description="Disordered" evidence="1">
    <location>
        <begin position="214"/>
        <end position="316"/>
    </location>
</feature>
<keyword evidence="3" id="KW-1185">Reference proteome</keyword>